<reference evidence="2 3" key="1">
    <citation type="journal article" date="2017" name="Int. J. Syst. Evol. Microbiol.">
        <title>Pseudokineococcus basanitobsidens sp. nov., isolated from volcanic rock.</title>
        <authorList>
            <person name="Lee D.W."/>
            <person name="Park M.Y."/>
            <person name="Kim J.J."/>
            <person name="Kim B.S."/>
        </authorList>
    </citation>
    <scope>NUCLEOTIDE SEQUENCE [LARGE SCALE GENOMIC DNA]</scope>
    <source>
        <strain evidence="2 3">DSM 103726</strain>
    </source>
</reference>
<evidence type="ECO:0000313" key="3">
    <source>
        <dbReference type="Proteomes" id="UP001387100"/>
    </source>
</evidence>
<feature type="region of interest" description="Disordered" evidence="1">
    <location>
        <begin position="1"/>
        <end position="79"/>
    </location>
</feature>
<evidence type="ECO:0000256" key="1">
    <source>
        <dbReference type="SAM" id="MobiDB-lite"/>
    </source>
</evidence>
<evidence type="ECO:0000313" key="2">
    <source>
        <dbReference type="EMBL" id="MEJ5945447.1"/>
    </source>
</evidence>
<feature type="compositionally biased region" description="Basic and acidic residues" evidence="1">
    <location>
        <begin position="47"/>
        <end position="63"/>
    </location>
</feature>
<proteinExistence type="predicted"/>
<dbReference type="Proteomes" id="UP001387100">
    <property type="component" value="Unassembled WGS sequence"/>
</dbReference>
<gene>
    <name evidence="2" type="ORF">WDZ17_09100</name>
</gene>
<dbReference type="InterPro" id="IPR036876">
    <property type="entry name" value="UVR_dom_sf"/>
</dbReference>
<evidence type="ECO:0008006" key="4">
    <source>
        <dbReference type="Google" id="ProtNLM"/>
    </source>
</evidence>
<accession>A0ABU8RK21</accession>
<organism evidence="2 3">
    <name type="scientific">Pseudokineococcus basanitobsidens</name>
    <dbReference type="NCBI Taxonomy" id="1926649"/>
    <lineage>
        <taxon>Bacteria</taxon>
        <taxon>Bacillati</taxon>
        <taxon>Actinomycetota</taxon>
        <taxon>Actinomycetes</taxon>
        <taxon>Kineosporiales</taxon>
        <taxon>Kineosporiaceae</taxon>
        <taxon>Pseudokineococcus</taxon>
    </lineage>
</organism>
<dbReference type="EMBL" id="JBBIAA010000008">
    <property type="protein sequence ID" value="MEJ5945447.1"/>
    <property type="molecule type" value="Genomic_DNA"/>
</dbReference>
<keyword evidence="3" id="KW-1185">Reference proteome</keyword>
<name>A0ABU8RK21_9ACTN</name>
<feature type="compositionally biased region" description="Pro residues" evidence="1">
    <location>
        <begin position="1"/>
        <end position="15"/>
    </location>
</feature>
<dbReference type="RefSeq" id="WP_339574832.1">
    <property type="nucleotide sequence ID" value="NZ_JBBIAA010000008.1"/>
</dbReference>
<protein>
    <recommendedName>
        <fullName evidence="4">UVR domain-containing protein</fullName>
    </recommendedName>
</protein>
<dbReference type="SUPFAM" id="SSF46600">
    <property type="entry name" value="C-terminal UvrC-binding domain of UvrB"/>
    <property type="match status" value="1"/>
</dbReference>
<comment type="caution">
    <text evidence="2">The sequence shown here is derived from an EMBL/GenBank/DDBJ whole genome shotgun (WGS) entry which is preliminary data.</text>
</comment>
<sequence length="137" mass="14621">MTPPPEDAGTTPPPGGGDDPRTGGGDAASPTTGRARDLVRGRRRAPRRPDPGGRRHHMGDVPDRMPVLRPDGSQGTTRTSVVQLTAATPYRLHALEAELDAEMRDLAGQGRYEEAAWARDELAAVRGELERRGGGQP</sequence>